<dbReference type="RefSeq" id="WP_020907940.1">
    <property type="nucleotide sequence ID" value="NZ_JABBPH010000001.1"/>
</dbReference>
<dbReference type="InterPro" id="IPR003399">
    <property type="entry name" value="Mce/MlaD"/>
</dbReference>
<dbReference type="EMBL" id="JAECSB010000089">
    <property type="protein sequence ID" value="MBH5146401.1"/>
    <property type="molecule type" value="Genomic_DNA"/>
</dbReference>
<dbReference type="PANTHER" id="PTHR33371:SF19">
    <property type="entry name" value="MCE-FAMILY PROTEIN MCE4A"/>
    <property type="match status" value="1"/>
</dbReference>
<protein>
    <submittedName>
        <fullName evidence="1">MCE family protein</fullName>
    </submittedName>
</protein>
<dbReference type="AlphaFoldDB" id="A0A1F2PPT6"/>
<comment type="caution">
    <text evidence="1">The sequence shown here is derived from an EMBL/GenBank/DDBJ whole genome shotgun (WGS) entry which is preliminary data.</text>
</comment>
<accession>A0A1F2PPT6</accession>
<dbReference type="PANTHER" id="PTHR33371">
    <property type="entry name" value="INTERMEMBRANE PHOSPHOLIPID TRANSPORT SYSTEM BINDING PROTEIN MLAD-RELATED"/>
    <property type="match status" value="1"/>
</dbReference>
<dbReference type="Pfam" id="PF02470">
    <property type="entry name" value="MlaD"/>
    <property type="match status" value="1"/>
</dbReference>
<dbReference type="GO" id="GO:0005576">
    <property type="term" value="C:extracellular region"/>
    <property type="evidence" value="ECO:0007669"/>
    <property type="project" value="TreeGrafter"/>
</dbReference>
<dbReference type="InterPro" id="IPR024516">
    <property type="entry name" value="Mce_C"/>
</dbReference>
<dbReference type="OMA" id="VMIEANT"/>
<dbReference type="NCBIfam" id="TIGR00996">
    <property type="entry name" value="Mtu_fam_mce"/>
    <property type="match status" value="1"/>
</dbReference>
<sequence length="389" mass="40893">MHRYGYKLAALGLAAAIVGVIALSVASFNQVFVARVPITVIAERAGLVMDPGARVKMAGVTVGSVESITPTDDATAQLSLSIDPEALESIPSNVDVAITSNTAFGAKFVSLSSPEQPSSARLAAGATIDASRVTVELNTVFEKLTTVLRTVDPGKLDSTLGALSTALQGRGERLGVALEQADSSLLEFNTAREALDHVLTDLPAVTQTYRDAVLDLMDTLDSLTTTGTTVLDEQQNLDLLLLNVIGVARTGEDVLGANADGIDTVLSLLRPTTALLEEYSPVIPCMFHGLQESKKIGDGAYNGQPGIKMSIGLIAGTEPYRYPDDLPKVAATGGPQCMGLPLRDPNVNAPYLVTDTGVNPFAPERQPNGGQPMNTVPDLMSYLFGTEIR</sequence>
<reference evidence="1 2" key="1">
    <citation type="submission" date="2020-12" db="EMBL/GenBank/DDBJ databases">
        <title>Draft genome sequence of furan degrading bacterial strain FUR100.</title>
        <authorList>
            <person name="Woiski C."/>
        </authorList>
    </citation>
    <scope>NUCLEOTIDE SEQUENCE [LARGE SCALE GENOMIC DNA]</scope>
    <source>
        <strain evidence="1 2">FUR100</strain>
    </source>
</reference>
<evidence type="ECO:0000313" key="2">
    <source>
        <dbReference type="Proteomes" id="UP000627573"/>
    </source>
</evidence>
<gene>
    <name evidence="1" type="ORF">I3517_27735</name>
</gene>
<dbReference type="InterPro" id="IPR052336">
    <property type="entry name" value="MlaD_Phospholipid_Transporter"/>
</dbReference>
<name>A0A1F2PPT6_RHOER</name>
<organism evidence="1 2">
    <name type="scientific">Rhodococcus erythropolis</name>
    <name type="common">Arthrobacter picolinophilus</name>
    <dbReference type="NCBI Taxonomy" id="1833"/>
    <lineage>
        <taxon>Bacteria</taxon>
        <taxon>Bacillati</taxon>
        <taxon>Actinomycetota</taxon>
        <taxon>Actinomycetes</taxon>
        <taxon>Mycobacteriales</taxon>
        <taxon>Nocardiaceae</taxon>
        <taxon>Rhodococcus</taxon>
        <taxon>Rhodococcus erythropolis group</taxon>
    </lineage>
</organism>
<evidence type="ECO:0000313" key="1">
    <source>
        <dbReference type="EMBL" id="MBH5146401.1"/>
    </source>
</evidence>
<dbReference type="InterPro" id="IPR005693">
    <property type="entry name" value="Mce"/>
</dbReference>
<dbReference type="Proteomes" id="UP000627573">
    <property type="component" value="Unassembled WGS sequence"/>
</dbReference>
<dbReference type="GO" id="GO:0051701">
    <property type="term" value="P:biological process involved in interaction with host"/>
    <property type="evidence" value="ECO:0007669"/>
    <property type="project" value="TreeGrafter"/>
</dbReference>
<dbReference type="Pfam" id="PF11887">
    <property type="entry name" value="Mce4_CUP1"/>
    <property type="match status" value="1"/>
</dbReference>
<keyword evidence="2" id="KW-1185">Reference proteome</keyword>
<proteinExistence type="predicted"/>